<evidence type="ECO:0000259" key="5">
    <source>
        <dbReference type="PROSITE" id="PS50887"/>
    </source>
</evidence>
<evidence type="ECO:0000256" key="2">
    <source>
        <dbReference type="ARBA" id="ARBA00034247"/>
    </source>
</evidence>
<sequence length="720" mass="81283">MALSEHPAASNSNSNDDSMVRDLASLQRIKHSQPSEALLQTQQWLEQLTNDDPLQLPLTLQLAEIHYLLDNLDQANVMVQHLWEMAQRAHSITYQASALKLKSMLARSRAEYVSARQYLLEAKQLLAAQPDTGLQAELLYENAILDFFQGQIEQALNSVQLAKRSFMQSENLRMQGKAENIIGILLGTQGRYEESLQAMLSALDIAEKLSDGNTQTALLNNIAVTLQKLDDSQGAIRTYQQALALAQKMGDKQSEALALVNLGSSHLSLEQWQIAQDYSTQGLRLARELNARVTIARALNNLAQVARQQNQPRQVSALAEEALEIAEQTGDTSALAGPLNQLFWVHMQTRSYQAALAMADRLYHLAIQHSDEENQADALAMRTQAYTAMQQPQLALTALQEQMSIQQRLSEQQNNRQLAAMRSRFEATQKDLEITKLTQQQKLQAVELEKAKLELQSRQAQRNVMMLAMLAAFLLFFMLYRRWNQTRLTRHLVAEVAKRTEDLKRKNLELKSAYEIVEQRSLTDELTGLRNRRYLLKHLPQNSSAPSGHWLFFLMDIDHFKQINDTFGHAAGDLVLVQMAELLGTVFRKTDYLIRWGGEEFLIMVQSQSLSSAADYAQRLRNLVASFNFNIGQAEPLKVTCSIGFTNLLTQNVQLWSQAIELADRCLYSAKHSSRNAWVGLLMDSPCAATLTKLLRNPELSNEQQGVMLASSVSNKLLWH</sequence>
<evidence type="ECO:0000313" key="7">
    <source>
        <dbReference type="Proteomes" id="UP001501757"/>
    </source>
</evidence>
<keyword evidence="7" id="KW-1185">Reference proteome</keyword>
<dbReference type="PROSITE" id="PS50887">
    <property type="entry name" value="GGDEF"/>
    <property type="match status" value="1"/>
</dbReference>
<dbReference type="PANTHER" id="PTHR45138">
    <property type="entry name" value="REGULATORY COMPONENTS OF SENSORY TRANSDUCTION SYSTEM"/>
    <property type="match status" value="1"/>
</dbReference>
<comment type="caution">
    <text evidence="6">The sequence shown here is derived from an EMBL/GenBank/DDBJ whole genome shotgun (WGS) entry which is preliminary data.</text>
</comment>
<dbReference type="RefSeq" id="WP_343846890.1">
    <property type="nucleotide sequence ID" value="NZ_BAAAEI010000023.1"/>
</dbReference>
<dbReference type="SUPFAM" id="SSF55073">
    <property type="entry name" value="Nucleotide cyclase"/>
    <property type="match status" value="1"/>
</dbReference>
<dbReference type="SMART" id="SM00028">
    <property type="entry name" value="TPR"/>
    <property type="match status" value="5"/>
</dbReference>
<evidence type="ECO:0000313" key="6">
    <source>
        <dbReference type="EMBL" id="GAA0368848.1"/>
    </source>
</evidence>
<feature type="coiled-coil region" evidence="3">
    <location>
        <begin position="436"/>
        <end position="463"/>
    </location>
</feature>
<protein>
    <recommendedName>
        <fullName evidence="1">diguanylate cyclase</fullName>
        <ecNumber evidence="1">2.7.7.65</ecNumber>
    </recommendedName>
</protein>
<dbReference type="InterPro" id="IPR029787">
    <property type="entry name" value="Nucleotide_cyclase"/>
</dbReference>
<evidence type="ECO:0000256" key="1">
    <source>
        <dbReference type="ARBA" id="ARBA00012528"/>
    </source>
</evidence>
<keyword evidence="4" id="KW-1133">Transmembrane helix</keyword>
<evidence type="ECO:0000256" key="4">
    <source>
        <dbReference type="SAM" id="Phobius"/>
    </source>
</evidence>
<dbReference type="CDD" id="cd01949">
    <property type="entry name" value="GGDEF"/>
    <property type="match status" value="1"/>
</dbReference>
<dbReference type="SUPFAM" id="SSF48452">
    <property type="entry name" value="TPR-like"/>
    <property type="match status" value="3"/>
</dbReference>
<comment type="catalytic activity">
    <reaction evidence="2">
        <text>2 GTP = 3',3'-c-di-GMP + 2 diphosphate</text>
        <dbReference type="Rhea" id="RHEA:24898"/>
        <dbReference type="ChEBI" id="CHEBI:33019"/>
        <dbReference type="ChEBI" id="CHEBI:37565"/>
        <dbReference type="ChEBI" id="CHEBI:58805"/>
        <dbReference type="EC" id="2.7.7.65"/>
    </reaction>
</comment>
<dbReference type="InterPro" id="IPR050469">
    <property type="entry name" value="Diguanylate_Cyclase"/>
</dbReference>
<keyword evidence="4" id="KW-0472">Membrane</keyword>
<feature type="domain" description="GGDEF" evidence="5">
    <location>
        <begin position="548"/>
        <end position="683"/>
    </location>
</feature>
<dbReference type="InterPro" id="IPR000160">
    <property type="entry name" value="GGDEF_dom"/>
</dbReference>
<dbReference type="Gene3D" id="1.25.40.10">
    <property type="entry name" value="Tetratricopeptide repeat domain"/>
    <property type="match status" value="2"/>
</dbReference>
<dbReference type="PANTHER" id="PTHR45138:SF9">
    <property type="entry name" value="DIGUANYLATE CYCLASE DGCM-RELATED"/>
    <property type="match status" value="1"/>
</dbReference>
<dbReference type="InterPro" id="IPR019734">
    <property type="entry name" value="TPR_rpt"/>
</dbReference>
<organism evidence="6 7">
    <name type="scientific">Bowmanella denitrificans</name>
    <dbReference type="NCBI Taxonomy" id="366582"/>
    <lineage>
        <taxon>Bacteria</taxon>
        <taxon>Pseudomonadati</taxon>
        <taxon>Pseudomonadota</taxon>
        <taxon>Gammaproteobacteria</taxon>
        <taxon>Alteromonadales</taxon>
        <taxon>Alteromonadaceae</taxon>
        <taxon>Bowmanella</taxon>
    </lineage>
</organism>
<dbReference type="Gene3D" id="3.30.70.270">
    <property type="match status" value="1"/>
</dbReference>
<dbReference type="Proteomes" id="UP001501757">
    <property type="component" value="Unassembled WGS sequence"/>
</dbReference>
<evidence type="ECO:0000256" key="3">
    <source>
        <dbReference type="SAM" id="Coils"/>
    </source>
</evidence>
<dbReference type="Pfam" id="PF13424">
    <property type="entry name" value="TPR_12"/>
    <property type="match status" value="2"/>
</dbReference>
<dbReference type="InterPro" id="IPR011990">
    <property type="entry name" value="TPR-like_helical_dom_sf"/>
</dbReference>
<dbReference type="EMBL" id="BAAAEI010000023">
    <property type="protein sequence ID" value="GAA0368848.1"/>
    <property type="molecule type" value="Genomic_DNA"/>
</dbReference>
<dbReference type="EC" id="2.7.7.65" evidence="1"/>
<name>A0ABN0XP40_9ALTE</name>
<dbReference type="InterPro" id="IPR043128">
    <property type="entry name" value="Rev_trsase/Diguanyl_cyclase"/>
</dbReference>
<keyword evidence="4" id="KW-0812">Transmembrane</keyword>
<feature type="transmembrane region" description="Helical" evidence="4">
    <location>
        <begin position="464"/>
        <end position="480"/>
    </location>
</feature>
<proteinExistence type="predicted"/>
<accession>A0ABN0XP40</accession>
<gene>
    <name evidence="6" type="ORF">GCM10009092_36390</name>
</gene>
<dbReference type="Pfam" id="PF00990">
    <property type="entry name" value="GGDEF"/>
    <property type="match status" value="1"/>
</dbReference>
<dbReference type="SMART" id="SM00267">
    <property type="entry name" value="GGDEF"/>
    <property type="match status" value="1"/>
</dbReference>
<keyword evidence="3" id="KW-0175">Coiled coil</keyword>
<dbReference type="NCBIfam" id="TIGR00254">
    <property type="entry name" value="GGDEF"/>
    <property type="match status" value="1"/>
</dbReference>
<reference evidence="6 7" key="1">
    <citation type="journal article" date="2019" name="Int. J. Syst. Evol. Microbiol.">
        <title>The Global Catalogue of Microorganisms (GCM) 10K type strain sequencing project: providing services to taxonomists for standard genome sequencing and annotation.</title>
        <authorList>
            <consortium name="The Broad Institute Genomics Platform"/>
            <consortium name="The Broad Institute Genome Sequencing Center for Infectious Disease"/>
            <person name="Wu L."/>
            <person name="Ma J."/>
        </authorList>
    </citation>
    <scope>NUCLEOTIDE SEQUENCE [LARGE SCALE GENOMIC DNA]</scope>
    <source>
        <strain evidence="6 7">JCM 13378</strain>
    </source>
</reference>